<reference evidence="17" key="1">
    <citation type="submission" date="2017-02" db="EMBL/GenBank/DDBJ databases">
        <title>Delving into the versatile metabolic prowess of the omnipresent phylum Bacteroidetes.</title>
        <authorList>
            <person name="Nobu M.K."/>
            <person name="Mei R."/>
            <person name="Narihiro T."/>
            <person name="Kuroda K."/>
            <person name="Liu W.-T."/>
        </authorList>
    </citation>
    <scope>NUCLEOTIDE SEQUENCE</scope>
    <source>
        <strain evidence="17">ADurb.Bin131</strain>
    </source>
</reference>
<dbReference type="SUPFAM" id="SSF51246">
    <property type="entry name" value="Rudiment single hybrid motif"/>
    <property type="match status" value="1"/>
</dbReference>
<comment type="cofactor">
    <cofactor evidence="1">
        <name>Mn(2+)</name>
        <dbReference type="ChEBI" id="CHEBI:29035"/>
    </cofactor>
</comment>
<dbReference type="AlphaFoldDB" id="A0A1V6C4B2"/>
<dbReference type="InterPro" id="IPR013815">
    <property type="entry name" value="ATP_grasp_subdomain_1"/>
</dbReference>
<evidence type="ECO:0000256" key="6">
    <source>
        <dbReference type="ARBA" id="ARBA00022723"/>
    </source>
</evidence>
<dbReference type="InterPro" id="IPR000115">
    <property type="entry name" value="PRibGlycinamide_synth"/>
</dbReference>
<dbReference type="FunFam" id="3.30.470.20:FF:000018">
    <property type="entry name" value="Trifunctional purine biosynthetic protein adenosine-3"/>
    <property type="match status" value="1"/>
</dbReference>
<dbReference type="SUPFAM" id="SSF52440">
    <property type="entry name" value="PreATP-grasp domain"/>
    <property type="match status" value="1"/>
</dbReference>
<comment type="similarity">
    <text evidence="11 14">Belongs to the GARS family.</text>
</comment>
<evidence type="ECO:0000256" key="13">
    <source>
        <dbReference type="ARBA" id="ARBA00042864"/>
    </source>
</evidence>
<keyword evidence="6" id="KW-0479">Metal-binding</keyword>
<dbReference type="Gene3D" id="3.40.50.20">
    <property type="match status" value="1"/>
</dbReference>
<dbReference type="Pfam" id="PF02844">
    <property type="entry name" value="GARS_N"/>
    <property type="match status" value="1"/>
</dbReference>
<evidence type="ECO:0000256" key="15">
    <source>
        <dbReference type="PROSITE-ProRule" id="PRU00409"/>
    </source>
</evidence>
<dbReference type="Pfam" id="PF02843">
    <property type="entry name" value="GARS_C"/>
    <property type="match status" value="1"/>
</dbReference>
<evidence type="ECO:0000256" key="12">
    <source>
        <dbReference type="ARBA" id="ARBA00042242"/>
    </source>
</evidence>
<comment type="pathway">
    <text evidence="3 14">Purine metabolism; IMP biosynthesis via de novo pathway; N(1)-(5-phospho-D-ribosyl)glycinamide from 5-phospho-alpha-D-ribose 1-diphosphate: step 2/2.</text>
</comment>
<evidence type="ECO:0000256" key="9">
    <source>
        <dbReference type="ARBA" id="ARBA00022840"/>
    </source>
</evidence>
<evidence type="ECO:0000313" key="17">
    <source>
        <dbReference type="EMBL" id="OQB71763.1"/>
    </source>
</evidence>
<dbReference type="NCBIfam" id="TIGR00877">
    <property type="entry name" value="purD"/>
    <property type="match status" value="1"/>
</dbReference>
<dbReference type="FunFam" id="3.90.600.10:FF:000001">
    <property type="entry name" value="Trifunctional purine biosynthetic protein adenosine-3"/>
    <property type="match status" value="1"/>
</dbReference>
<evidence type="ECO:0000256" key="14">
    <source>
        <dbReference type="HAMAP-Rule" id="MF_00138"/>
    </source>
</evidence>
<dbReference type="InterPro" id="IPR020560">
    <property type="entry name" value="PRibGlycinamide_synth_C-dom"/>
</dbReference>
<dbReference type="GO" id="GO:0005524">
    <property type="term" value="F:ATP binding"/>
    <property type="evidence" value="ECO:0007669"/>
    <property type="project" value="UniProtKB-UniRule"/>
</dbReference>
<dbReference type="InterPro" id="IPR037123">
    <property type="entry name" value="PRibGlycinamide_synth_C_sf"/>
</dbReference>
<dbReference type="InterPro" id="IPR020561">
    <property type="entry name" value="PRibGlycinamid_synth_ATP-grasp"/>
</dbReference>
<dbReference type="SUPFAM" id="SSF56059">
    <property type="entry name" value="Glutathione synthetase ATP-binding domain-like"/>
    <property type="match status" value="1"/>
</dbReference>
<dbReference type="InterPro" id="IPR016185">
    <property type="entry name" value="PreATP-grasp_dom_sf"/>
</dbReference>
<proteinExistence type="inferred from homology"/>
<name>A0A1V6C4B2_UNCT6</name>
<dbReference type="EMBL" id="MWDQ01000150">
    <property type="protein sequence ID" value="OQB71763.1"/>
    <property type="molecule type" value="Genomic_DNA"/>
</dbReference>
<dbReference type="PANTHER" id="PTHR43472">
    <property type="entry name" value="PHOSPHORIBOSYLAMINE--GLYCINE LIGASE"/>
    <property type="match status" value="1"/>
</dbReference>
<evidence type="ECO:0000256" key="4">
    <source>
        <dbReference type="ARBA" id="ARBA00013255"/>
    </source>
</evidence>
<dbReference type="GO" id="GO:0009113">
    <property type="term" value="P:purine nucleobase biosynthetic process"/>
    <property type="evidence" value="ECO:0007669"/>
    <property type="project" value="InterPro"/>
</dbReference>
<feature type="domain" description="ATP-grasp" evidence="16">
    <location>
        <begin position="107"/>
        <end position="313"/>
    </location>
</feature>
<dbReference type="GO" id="GO:0046872">
    <property type="term" value="F:metal ion binding"/>
    <property type="evidence" value="ECO:0007669"/>
    <property type="project" value="UniProtKB-KW"/>
</dbReference>
<keyword evidence="9 15" id="KW-0067">ATP-binding</keyword>
<dbReference type="Gene3D" id="3.30.1490.20">
    <property type="entry name" value="ATP-grasp fold, A domain"/>
    <property type="match status" value="1"/>
</dbReference>
<protein>
    <recommendedName>
        <fullName evidence="4 14">Phosphoribosylamine--glycine ligase</fullName>
        <ecNumber evidence="4 14">6.3.4.13</ecNumber>
    </recommendedName>
    <alternativeName>
        <fullName evidence="14">GARS</fullName>
    </alternativeName>
    <alternativeName>
        <fullName evidence="12 14">Glycinamide ribonucleotide synthetase</fullName>
    </alternativeName>
    <alternativeName>
        <fullName evidence="13 14">Phosphoribosylglycinamide synthetase</fullName>
    </alternativeName>
</protein>
<evidence type="ECO:0000256" key="11">
    <source>
        <dbReference type="ARBA" id="ARBA00038345"/>
    </source>
</evidence>
<evidence type="ECO:0000256" key="5">
    <source>
        <dbReference type="ARBA" id="ARBA00022598"/>
    </source>
</evidence>
<dbReference type="HAMAP" id="MF_00138">
    <property type="entry name" value="GARS"/>
    <property type="match status" value="1"/>
</dbReference>
<dbReference type="PANTHER" id="PTHR43472:SF1">
    <property type="entry name" value="PHOSPHORIBOSYLAMINE--GLYCINE LIGASE, CHLOROPLASTIC"/>
    <property type="match status" value="1"/>
</dbReference>
<dbReference type="Pfam" id="PF01071">
    <property type="entry name" value="GARS_A"/>
    <property type="match status" value="1"/>
</dbReference>
<sequence length="416" mass="45861">MKILVIGGNGREHAICWKVASELISGTIYAIPGNGGISEIANLVNIPIENHQEIAAFAKREKIDLTIVGPELPLADGIVDIFHKKRLKIFGPNKKAATLESSKIWAKEFMLENEIPTAGFFVADNFSTAKKIIEKVQYPVVIKFDGLAAGKGVGIVNDFQEAANFLENIFEKRVFSQTSNRVVIEEFLSGQELSYLVITDGENFVPLAPARDYKKIYENDTGPNTGGMGCYSPVPICSPEIEKVIEKRIVIPTIKGLQKKSVEYCGVVYFGLIITKNGPQVLEYNVRFGDPETEVILPRMESSILEIIELAIEGRLRNIQIKWREESAVDVVIASGGYPGEYNTGVPIDIGSLPEGVVIFHAGTKKQSDRFITTGGRVLNVVGFGNTLEEAREKAYEGVSKIHFDGMYFRKDIASL</sequence>
<dbReference type="SMART" id="SM01210">
    <property type="entry name" value="GARS_C"/>
    <property type="match status" value="1"/>
</dbReference>
<keyword evidence="8 14" id="KW-0658">Purine biosynthesis</keyword>
<dbReference type="InterPro" id="IPR011761">
    <property type="entry name" value="ATP-grasp"/>
</dbReference>
<dbReference type="GO" id="GO:0006189">
    <property type="term" value="P:'de novo' IMP biosynthetic process"/>
    <property type="evidence" value="ECO:0007669"/>
    <property type="project" value="UniProtKB-UniRule"/>
</dbReference>
<dbReference type="GO" id="GO:0004637">
    <property type="term" value="F:phosphoribosylamine-glycine ligase activity"/>
    <property type="evidence" value="ECO:0007669"/>
    <property type="project" value="UniProtKB-UniRule"/>
</dbReference>
<dbReference type="Gene3D" id="3.90.600.10">
    <property type="entry name" value="Phosphoribosylglycinamide synthetase, C-terminal domain"/>
    <property type="match status" value="1"/>
</dbReference>
<evidence type="ECO:0000256" key="2">
    <source>
        <dbReference type="ARBA" id="ARBA00001946"/>
    </source>
</evidence>
<dbReference type="Gene3D" id="3.30.470.20">
    <property type="entry name" value="ATP-grasp fold, B domain"/>
    <property type="match status" value="1"/>
</dbReference>
<keyword evidence="10" id="KW-0464">Manganese</keyword>
<evidence type="ECO:0000256" key="3">
    <source>
        <dbReference type="ARBA" id="ARBA00005174"/>
    </source>
</evidence>
<dbReference type="PROSITE" id="PS00184">
    <property type="entry name" value="GARS"/>
    <property type="match status" value="1"/>
</dbReference>
<dbReference type="PROSITE" id="PS50975">
    <property type="entry name" value="ATP_GRASP"/>
    <property type="match status" value="1"/>
</dbReference>
<comment type="catalytic activity">
    <reaction evidence="14">
        <text>5-phospho-beta-D-ribosylamine + glycine + ATP = N(1)-(5-phospho-beta-D-ribosyl)glycinamide + ADP + phosphate + H(+)</text>
        <dbReference type="Rhea" id="RHEA:17453"/>
        <dbReference type="ChEBI" id="CHEBI:15378"/>
        <dbReference type="ChEBI" id="CHEBI:30616"/>
        <dbReference type="ChEBI" id="CHEBI:43474"/>
        <dbReference type="ChEBI" id="CHEBI:57305"/>
        <dbReference type="ChEBI" id="CHEBI:58681"/>
        <dbReference type="ChEBI" id="CHEBI:143788"/>
        <dbReference type="ChEBI" id="CHEBI:456216"/>
        <dbReference type="EC" id="6.3.4.13"/>
    </reaction>
</comment>
<evidence type="ECO:0000256" key="1">
    <source>
        <dbReference type="ARBA" id="ARBA00001936"/>
    </source>
</evidence>
<dbReference type="Proteomes" id="UP000485562">
    <property type="component" value="Unassembled WGS sequence"/>
</dbReference>
<comment type="caution">
    <text evidence="17">The sequence shown here is derived from an EMBL/GenBank/DDBJ whole genome shotgun (WGS) entry which is preliminary data.</text>
</comment>
<dbReference type="SMART" id="SM01209">
    <property type="entry name" value="GARS_A"/>
    <property type="match status" value="1"/>
</dbReference>
<accession>A0A1V6C4B2</accession>
<dbReference type="EC" id="6.3.4.13" evidence="4 14"/>
<dbReference type="InterPro" id="IPR020562">
    <property type="entry name" value="PRibGlycinamide_synth_N"/>
</dbReference>
<evidence type="ECO:0000256" key="7">
    <source>
        <dbReference type="ARBA" id="ARBA00022741"/>
    </source>
</evidence>
<evidence type="ECO:0000256" key="8">
    <source>
        <dbReference type="ARBA" id="ARBA00022755"/>
    </source>
</evidence>
<evidence type="ECO:0000256" key="10">
    <source>
        <dbReference type="ARBA" id="ARBA00023211"/>
    </source>
</evidence>
<keyword evidence="7 15" id="KW-0547">Nucleotide-binding</keyword>
<gene>
    <name evidence="14 17" type="primary">purD</name>
    <name evidence="17" type="ORF">BWX89_01684</name>
</gene>
<dbReference type="UniPathway" id="UPA00074">
    <property type="reaction ID" value="UER00125"/>
</dbReference>
<comment type="cofactor">
    <cofactor evidence="2">
        <name>Mg(2+)</name>
        <dbReference type="ChEBI" id="CHEBI:18420"/>
    </cofactor>
</comment>
<dbReference type="InterPro" id="IPR020559">
    <property type="entry name" value="PRibGlycinamide_synth_CS"/>
</dbReference>
<organism evidence="17">
    <name type="scientific">candidate division TA06 bacterium ADurb.Bin131</name>
    <dbReference type="NCBI Taxonomy" id="1852827"/>
    <lineage>
        <taxon>Bacteria</taxon>
        <taxon>Bacteria division TA06</taxon>
    </lineage>
</organism>
<evidence type="ECO:0000259" key="16">
    <source>
        <dbReference type="PROSITE" id="PS50975"/>
    </source>
</evidence>
<dbReference type="InterPro" id="IPR011054">
    <property type="entry name" value="Rudment_hybrid_motif"/>
</dbReference>
<keyword evidence="5 14" id="KW-0436">Ligase</keyword>